<evidence type="ECO:0000313" key="14">
    <source>
        <dbReference type="Proteomes" id="UP000502331"/>
    </source>
</evidence>
<keyword evidence="8 12" id="KW-0472">Membrane</keyword>
<dbReference type="InterPro" id="IPR000462">
    <property type="entry name" value="CDP-OH_P_trans"/>
</dbReference>
<evidence type="ECO:0000256" key="11">
    <source>
        <dbReference type="RuleBase" id="RU003750"/>
    </source>
</evidence>
<evidence type="ECO:0000256" key="9">
    <source>
        <dbReference type="ARBA" id="ARBA00023209"/>
    </source>
</evidence>
<gene>
    <name evidence="13" type="ORF">D3791_02315</name>
</gene>
<dbReference type="GO" id="GO:0016020">
    <property type="term" value="C:membrane"/>
    <property type="evidence" value="ECO:0007669"/>
    <property type="project" value="UniProtKB-SubCell"/>
</dbReference>
<comment type="subcellular location">
    <subcellularLocation>
        <location evidence="1">Membrane</location>
        <topology evidence="1">Multi-pass membrane protein</topology>
    </subcellularLocation>
</comment>
<evidence type="ECO:0000256" key="4">
    <source>
        <dbReference type="ARBA" id="ARBA00022679"/>
    </source>
</evidence>
<keyword evidence="7" id="KW-0443">Lipid metabolism</keyword>
<evidence type="ECO:0000256" key="8">
    <source>
        <dbReference type="ARBA" id="ARBA00023136"/>
    </source>
</evidence>
<protein>
    <submittedName>
        <fullName evidence="13">CDP-alcohol phosphatidyltransferase family protein</fullName>
    </submittedName>
</protein>
<dbReference type="Pfam" id="PF01066">
    <property type="entry name" value="CDP-OH_P_transf"/>
    <property type="match status" value="1"/>
</dbReference>
<sequence>MDAETESRKEWATIPNAITVLRFLLVIPICIYVVSGTHPTLTALLLLAFGLSDWVDGFIARKFSQVSKLGILLDPIADRLGIVAIAVALVVAGLIPLWVGLVIFCVDLILLGTYFFLRLSQPPASTWLGKIRTALMMLGLACVAVGRIDQFVFLYVPGIFVLSAGTLLHIVVGYGYFQIMRGQAKKEPVVPAESDNQ</sequence>
<evidence type="ECO:0000256" key="12">
    <source>
        <dbReference type="SAM" id="Phobius"/>
    </source>
</evidence>
<dbReference type="InterPro" id="IPR048254">
    <property type="entry name" value="CDP_ALCOHOL_P_TRANSF_CS"/>
</dbReference>
<dbReference type="PIRSF" id="PIRSF000847">
    <property type="entry name" value="Phos_ph_gly_syn"/>
    <property type="match status" value="1"/>
</dbReference>
<dbReference type="InterPro" id="IPR050324">
    <property type="entry name" value="CDP-alcohol_PTase-I"/>
</dbReference>
<keyword evidence="10" id="KW-1208">Phospholipid metabolism</keyword>
<keyword evidence="5 12" id="KW-0812">Transmembrane</keyword>
<feature type="transmembrane region" description="Helical" evidence="12">
    <location>
        <begin position="12"/>
        <end position="34"/>
    </location>
</feature>
<dbReference type="PROSITE" id="PS00379">
    <property type="entry name" value="CDP_ALCOHOL_P_TRANSF"/>
    <property type="match status" value="1"/>
</dbReference>
<keyword evidence="3" id="KW-0444">Lipid biosynthesis</keyword>
<dbReference type="GO" id="GO:0046474">
    <property type="term" value="P:glycerophospholipid biosynthetic process"/>
    <property type="evidence" value="ECO:0007669"/>
    <property type="project" value="TreeGrafter"/>
</dbReference>
<name>A0A6H0SFY3_9MICC</name>
<feature type="transmembrane region" description="Helical" evidence="12">
    <location>
        <begin position="40"/>
        <end position="59"/>
    </location>
</feature>
<evidence type="ECO:0000256" key="5">
    <source>
        <dbReference type="ARBA" id="ARBA00022692"/>
    </source>
</evidence>
<evidence type="ECO:0000256" key="2">
    <source>
        <dbReference type="ARBA" id="ARBA00010441"/>
    </source>
</evidence>
<keyword evidence="9" id="KW-0594">Phospholipid biosynthesis</keyword>
<accession>A0A6H0SFY3</accession>
<reference evidence="13 14" key="1">
    <citation type="submission" date="2018-09" db="EMBL/GenBank/DDBJ databases">
        <title>Glutamicibacter mishrai S5-52T (LMG 29155T = KCTC 39846T).</title>
        <authorList>
            <person name="Das S.K."/>
        </authorList>
    </citation>
    <scope>NUCLEOTIDE SEQUENCE [LARGE SCALE GENOMIC DNA]</scope>
    <source>
        <strain evidence="13 14">S5-52</strain>
    </source>
</reference>
<feature type="transmembrane region" description="Helical" evidence="12">
    <location>
        <begin position="129"/>
        <end position="148"/>
    </location>
</feature>
<dbReference type="RefSeq" id="WP_172511186.1">
    <property type="nucleotide sequence ID" value="NZ_CP032549.1"/>
</dbReference>
<dbReference type="GO" id="GO:0008444">
    <property type="term" value="F:CDP-diacylglycerol-glycerol-3-phosphate 3-phosphatidyltransferase activity"/>
    <property type="evidence" value="ECO:0007669"/>
    <property type="project" value="InterPro"/>
</dbReference>
<evidence type="ECO:0000256" key="6">
    <source>
        <dbReference type="ARBA" id="ARBA00022989"/>
    </source>
</evidence>
<dbReference type="EMBL" id="CP032549">
    <property type="protein sequence ID" value="QIV86056.1"/>
    <property type="molecule type" value="Genomic_DNA"/>
</dbReference>
<evidence type="ECO:0000256" key="10">
    <source>
        <dbReference type="ARBA" id="ARBA00023264"/>
    </source>
</evidence>
<evidence type="ECO:0000256" key="3">
    <source>
        <dbReference type="ARBA" id="ARBA00022516"/>
    </source>
</evidence>
<keyword evidence="14" id="KW-1185">Reference proteome</keyword>
<dbReference type="Proteomes" id="UP000502331">
    <property type="component" value="Chromosome"/>
</dbReference>
<evidence type="ECO:0000313" key="13">
    <source>
        <dbReference type="EMBL" id="QIV86056.1"/>
    </source>
</evidence>
<dbReference type="PANTHER" id="PTHR14269">
    <property type="entry name" value="CDP-DIACYLGLYCEROL--GLYCEROL-3-PHOSPHATE 3-PHOSPHATIDYLTRANSFERASE-RELATED"/>
    <property type="match status" value="1"/>
</dbReference>
<dbReference type="AlphaFoldDB" id="A0A6H0SFY3"/>
<dbReference type="InterPro" id="IPR004570">
    <property type="entry name" value="Phosphatidylglycerol_P_synth"/>
</dbReference>
<dbReference type="InterPro" id="IPR043130">
    <property type="entry name" value="CDP-OH_PTrfase_TM_dom"/>
</dbReference>
<evidence type="ECO:0000256" key="1">
    <source>
        <dbReference type="ARBA" id="ARBA00004141"/>
    </source>
</evidence>
<proteinExistence type="inferred from homology"/>
<dbReference type="Gene3D" id="1.20.120.1760">
    <property type="match status" value="1"/>
</dbReference>
<keyword evidence="4 11" id="KW-0808">Transferase</keyword>
<evidence type="ECO:0000256" key="7">
    <source>
        <dbReference type="ARBA" id="ARBA00023098"/>
    </source>
</evidence>
<comment type="similarity">
    <text evidence="2 11">Belongs to the CDP-alcohol phosphatidyltransferase class-I family.</text>
</comment>
<organism evidence="13 14">
    <name type="scientific">Glutamicibacter mishrai</name>
    <dbReference type="NCBI Taxonomy" id="1775880"/>
    <lineage>
        <taxon>Bacteria</taxon>
        <taxon>Bacillati</taxon>
        <taxon>Actinomycetota</taxon>
        <taxon>Actinomycetes</taxon>
        <taxon>Micrococcales</taxon>
        <taxon>Micrococcaceae</taxon>
        <taxon>Glutamicibacter</taxon>
    </lineage>
</organism>
<feature type="transmembrane region" description="Helical" evidence="12">
    <location>
        <begin position="154"/>
        <end position="177"/>
    </location>
</feature>
<keyword evidence="6 12" id="KW-1133">Transmembrane helix</keyword>
<dbReference type="UniPathway" id="UPA00085"/>
<dbReference type="PANTHER" id="PTHR14269:SF11">
    <property type="entry name" value="CDP-DIACYLGLYCEROL--GLYCEROL-3-PHOSPHATE 3-PHOSPHATIDYLTRANSFERASE"/>
    <property type="match status" value="1"/>
</dbReference>